<dbReference type="Pfam" id="PF00665">
    <property type="entry name" value="rve"/>
    <property type="match status" value="1"/>
</dbReference>
<feature type="region of interest" description="Disordered" evidence="1">
    <location>
        <begin position="310"/>
        <end position="339"/>
    </location>
</feature>
<keyword evidence="2" id="KW-0472">Membrane</keyword>
<keyword evidence="2" id="KW-0812">Transmembrane</keyword>
<accession>A0ABS7NYI1</accession>
<dbReference type="InterPro" id="IPR050900">
    <property type="entry name" value="Transposase_IS3/IS150/IS904"/>
</dbReference>
<evidence type="ECO:0000256" key="1">
    <source>
        <dbReference type="SAM" id="MobiDB-lite"/>
    </source>
</evidence>
<reference evidence="4 5" key="1">
    <citation type="submission" date="2020-06" db="EMBL/GenBank/DDBJ databases">
        <title>Taxonomy, biology and ecology of Rhodococcus bacteria occurring in California pistachio and other woody hosts as revealed by genome sequence analyses.</title>
        <authorList>
            <person name="Gai Y."/>
            <person name="Riely B."/>
        </authorList>
    </citation>
    <scope>NUCLEOTIDE SEQUENCE [LARGE SCALE GENOMIC DNA]</scope>
    <source>
        <strain evidence="4 5">BP-281</strain>
    </source>
</reference>
<dbReference type="InterPro" id="IPR012337">
    <property type="entry name" value="RNaseH-like_sf"/>
</dbReference>
<evidence type="ECO:0000256" key="2">
    <source>
        <dbReference type="SAM" id="Phobius"/>
    </source>
</evidence>
<dbReference type="InterPro" id="IPR036397">
    <property type="entry name" value="RNaseH_sf"/>
</dbReference>
<dbReference type="EMBL" id="JABUBU010000001">
    <property type="protein sequence ID" value="MBY6365203.1"/>
    <property type="molecule type" value="Genomic_DNA"/>
</dbReference>
<dbReference type="InterPro" id="IPR001584">
    <property type="entry name" value="Integrase_cat-core"/>
</dbReference>
<dbReference type="Proteomes" id="UP000825228">
    <property type="component" value="Unassembled WGS sequence"/>
</dbReference>
<organism evidence="4 5">
    <name type="scientific">Rhodococcoides corynebacterioides</name>
    <dbReference type="NCBI Taxonomy" id="53972"/>
    <lineage>
        <taxon>Bacteria</taxon>
        <taxon>Bacillati</taxon>
        <taxon>Actinomycetota</taxon>
        <taxon>Actinomycetes</taxon>
        <taxon>Mycobacteriales</taxon>
        <taxon>Nocardiaceae</taxon>
        <taxon>Rhodococcoides</taxon>
    </lineage>
</organism>
<evidence type="ECO:0000313" key="4">
    <source>
        <dbReference type="EMBL" id="MBY6365203.1"/>
    </source>
</evidence>
<dbReference type="PROSITE" id="PS50994">
    <property type="entry name" value="INTEGRASE"/>
    <property type="match status" value="1"/>
</dbReference>
<keyword evidence="2" id="KW-1133">Transmembrane helix</keyword>
<feature type="transmembrane region" description="Helical" evidence="2">
    <location>
        <begin position="12"/>
        <end position="33"/>
    </location>
</feature>
<keyword evidence="5" id="KW-1185">Reference proteome</keyword>
<gene>
    <name evidence="4" type="ORF">HQ603_00395</name>
</gene>
<feature type="domain" description="Integrase catalytic" evidence="3">
    <location>
        <begin position="124"/>
        <end position="293"/>
    </location>
</feature>
<comment type="caution">
    <text evidence="4">The sequence shown here is derived from an EMBL/GenBank/DDBJ whole genome shotgun (WGS) entry which is preliminary data.</text>
</comment>
<dbReference type="NCBIfam" id="NF033516">
    <property type="entry name" value="transpos_IS3"/>
    <property type="match status" value="1"/>
</dbReference>
<dbReference type="SUPFAM" id="SSF53098">
    <property type="entry name" value="Ribonuclease H-like"/>
    <property type="match status" value="1"/>
</dbReference>
<dbReference type="Gene3D" id="3.30.420.10">
    <property type="entry name" value="Ribonuclease H-like superfamily/Ribonuclease H"/>
    <property type="match status" value="1"/>
</dbReference>
<sequence>MTAAVEEVTTTSSVSVVAACALVGIARSTYYRLTRRYAHYRRVPTPIPHRERTQPAALTADERRRILDVVTDDDYTDLSVVQTYWRAFDEGRVACSQRTFYRVAAAAHCVGDRRRRRGVGAAATRRTPVVAAHAVGDLWSWDITELRGPRPQDRYKLYLAIDVFSRYPVAWRIEHTEDRHLATAMFAHAITTHGAPTVLHGDNGAVMRSHTLIDALTEHGVLTSFSRPRVSDDNPFSESLFKTIKYDLDCPTRFDSIDHARTWTAEFLRRYATEHRHSGLGRHTPADTHHGTAHLVRQDRQQYLTRYHAQHPERFRRPPQPPDLPGLTGINHHRLSQTG</sequence>
<dbReference type="PANTHER" id="PTHR46889:SF4">
    <property type="entry name" value="TRANSPOSASE INSO FOR INSERTION SEQUENCE ELEMENT IS911B-RELATED"/>
    <property type="match status" value="1"/>
</dbReference>
<evidence type="ECO:0000259" key="3">
    <source>
        <dbReference type="PROSITE" id="PS50994"/>
    </source>
</evidence>
<evidence type="ECO:0000313" key="5">
    <source>
        <dbReference type="Proteomes" id="UP000825228"/>
    </source>
</evidence>
<dbReference type="PANTHER" id="PTHR46889">
    <property type="entry name" value="TRANSPOSASE INSF FOR INSERTION SEQUENCE IS3B-RELATED"/>
    <property type="match status" value="1"/>
</dbReference>
<protein>
    <submittedName>
        <fullName evidence="4">IS3 family transposase</fullName>
    </submittedName>
</protein>
<dbReference type="InterPro" id="IPR048020">
    <property type="entry name" value="Transpos_IS3"/>
</dbReference>
<proteinExistence type="predicted"/>
<name>A0ABS7NYI1_9NOCA</name>